<evidence type="ECO:0000256" key="1">
    <source>
        <dbReference type="ARBA" id="ARBA00004370"/>
    </source>
</evidence>
<evidence type="ECO:0000256" key="2">
    <source>
        <dbReference type="ARBA" id="ARBA00023078"/>
    </source>
</evidence>
<reference evidence="4 5" key="1">
    <citation type="submission" date="2017-06" db="EMBL/GenBank/DDBJ databases">
        <title>Genome sequencing of cyanobaciteial culture collection at National Institute for Environmental Studies (NIES).</title>
        <authorList>
            <person name="Hirose Y."/>
            <person name="Shimura Y."/>
            <person name="Fujisawa T."/>
            <person name="Nakamura Y."/>
            <person name="Kawachi M."/>
        </authorList>
    </citation>
    <scope>NUCLEOTIDE SEQUENCE [LARGE SCALE GENOMIC DNA]</scope>
    <source>
        <strain evidence="4 5">NIES-4072</strain>
    </source>
</reference>
<dbReference type="InterPro" id="IPR023222">
    <property type="entry name" value="PsbQ-like_dom_sf"/>
</dbReference>
<dbReference type="NCBIfam" id="TIGR03042">
    <property type="entry name" value="PS_II_psbQ_bact"/>
    <property type="match status" value="1"/>
</dbReference>
<dbReference type="InterPro" id="IPR017487">
    <property type="entry name" value="PSII_PsbQ_cyanobac"/>
</dbReference>
<comment type="subcellular location">
    <subcellularLocation>
        <location evidence="1">Membrane</location>
    </subcellularLocation>
</comment>
<evidence type="ECO:0000313" key="5">
    <source>
        <dbReference type="Proteomes" id="UP000245124"/>
    </source>
</evidence>
<dbReference type="Pfam" id="PF05757">
    <property type="entry name" value="PsbQ"/>
    <property type="match status" value="1"/>
</dbReference>
<keyword evidence="5" id="KW-1185">Reference proteome</keyword>
<protein>
    <recommendedName>
        <fullName evidence="6">Photosystem II protein PsbQ</fullName>
    </recommendedName>
</protein>
<proteinExistence type="predicted"/>
<comment type="caution">
    <text evidence="4">The sequence shown here is derived from an EMBL/GenBank/DDBJ whole genome shotgun (WGS) entry which is preliminary data.</text>
</comment>
<accession>A0A2R5FU97</accession>
<dbReference type="EMBL" id="BDUD01000001">
    <property type="protein sequence ID" value="GBG19244.1"/>
    <property type="molecule type" value="Genomic_DNA"/>
</dbReference>
<dbReference type="Proteomes" id="UP000245124">
    <property type="component" value="Unassembled WGS sequence"/>
</dbReference>
<evidence type="ECO:0000256" key="3">
    <source>
        <dbReference type="ARBA" id="ARBA00023136"/>
    </source>
</evidence>
<evidence type="ECO:0008006" key="6">
    <source>
        <dbReference type="Google" id="ProtNLM"/>
    </source>
</evidence>
<sequence length="166" mass="18546">MTLLIGKKNSNQVECMVRQRSIFSFFLVLLATFLISCGGPGVAVAPPTYTATQLERIQAYVPEIQAVRDRSDELKTLIQRGDWINVRNFIHGPITEARLNLTYVTSNLLPKDQPAARQITRDLFNDLVKLDKATSASNPLVALNQSQAAFAEIDKFLDLLPKKEES</sequence>
<dbReference type="SUPFAM" id="SSF101112">
    <property type="entry name" value="Oxygen-evolving enhancer protein 3"/>
    <property type="match status" value="1"/>
</dbReference>
<dbReference type="GO" id="GO:0019898">
    <property type="term" value="C:extrinsic component of membrane"/>
    <property type="evidence" value="ECO:0007669"/>
    <property type="project" value="InterPro"/>
</dbReference>
<dbReference type="InterPro" id="IPR008797">
    <property type="entry name" value="PSII_PsbQ"/>
</dbReference>
<dbReference type="Gene3D" id="1.20.120.290">
    <property type="entry name" value="Oxygen-evolving enhancer protein 3 (PsbQ), four-helix up-down bundle"/>
    <property type="match status" value="1"/>
</dbReference>
<dbReference type="GO" id="GO:0009654">
    <property type="term" value="C:photosystem II oxygen evolving complex"/>
    <property type="evidence" value="ECO:0007669"/>
    <property type="project" value="InterPro"/>
</dbReference>
<name>A0A2R5FU97_NOSCO</name>
<gene>
    <name evidence="4" type="ORF">NIES4072_29110</name>
</gene>
<organism evidence="4 5">
    <name type="scientific">Nostoc commune NIES-4072</name>
    <dbReference type="NCBI Taxonomy" id="2005467"/>
    <lineage>
        <taxon>Bacteria</taxon>
        <taxon>Bacillati</taxon>
        <taxon>Cyanobacteriota</taxon>
        <taxon>Cyanophyceae</taxon>
        <taxon>Nostocales</taxon>
        <taxon>Nostocaceae</taxon>
        <taxon>Nostoc</taxon>
    </lineage>
</organism>
<keyword evidence="3" id="KW-0472">Membrane</keyword>
<evidence type="ECO:0000313" key="4">
    <source>
        <dbReference type="EMBL" id="GBG19244.1"/>
    </source>
</evidence>
<dbReference type="GO" id="GO:0015979">
    <property type="term" value="P:photosynthesis"/>
    <property type="evidence" value="ECO:0007669"/>
    <property type="project" value="InterPro"/>
</dbReference>
<dbReference type="AlphaFoldDB" id="A0A2R5FU97"/>
<keyword evidence="2" id="KW-0793">Thylakoid</keyword>
<dbReference type="GO" id="GO:0005509">
    <property type="term" value="F:calcium ion binding"/>
    <property type="evidence" value="ECO:0007669"/>
    <property type="project" value="InterPro"/>
</dbReference>